<evidence type="ECO:0000256" key="1">
    <source>
        <dbReference type="SAM" id="Phobius"/>
    </source>
</evidence>
<dbReference type="OrthoDB" id="5646800at2"/>
<reference evidence="3 5" key="2">
    <citation type="submission" date="2018-06" db="EMBL/GenBank/DDBJ databases">
        <authorList>
            <consortium name="Pathogen Informatics"/>
            <person name="Doyle S."/>
        </authorList>
    </citation>
    <scope>NUCLEOTIDE SEQUENCE [LARGE SCALE GENOMIC DNA]</scope>
    <source>
        <strain evidence="3 5">NCTC11401</strain>
    </source>
</reference>
<reference evidence="2 4" key="1">
    <citation type="submission" date="2017-01" db="EMBL/GenBank/DDBJ databases">
        <authorList>
            <person name="Varghese N."/>
            <person name="Submissions S."/>
        </authorList>
    </citation>
    <scope>NUCLEOTIDE SEQUENCE [LARGE SCALE GENOMIC DNA]</scope>
    <source>
        <strain evidence="2 4">ATCC 33342</strain>
    </source>
</reference>
<dbReference type="RefSeq" id="WP_058467359.1">
    <property type="nucleotide sequence ID" value="NZ_CAAAIX010000005.1"/>
</dbReference>
<feature type="transmembrane region" description="Helical" evidence="1">
    <location>
        <begin position="241"/>
        <end position="262"/>
    </location>
</feature>
<sequence>MTPLIRHLQETFPELSIPLSGQIAMNWTFKKDLKKLGPDFYRKIIPLHLVMNLEYSLLGQQLRAKFLSKQAIDQEELKEQLFAALIMAELLEEIYEHYLIIPREVTRLGQQQNLYRELLELIGAPPQRQKKVEDSTSFTQQIRNTTLEINLYRLLLIRSKRALDLLALLNTSSESYRHFVRIMGKLMDPILTHLSWFFWLPRLLVNLFVVTKHTLPGWWMENEEYSLGWSVRLSAQIKRRWFELGNDIAWVGAGLVNCFILTGALAPWAIYVSLAVFAFDVIMAMTRAYIELSRLNELRTHYSAMLNNPSNAREYREIKEHIKAIDNQIAFERFRLGSHVTTTTLIFLAMCCALPMFAANPIIPFIAAMCLVTICLVNFALTEQLNQYRPKDTIDRSVALAKLGFFSKKEQPTVDLDLEHGEEDDLSFNNSLCYV</sequence>
<feature type="transmembrane region" description="Helical" evidence="1">
    <location>
        <begin position="362"/>
        <end position="381"/>
    </location>
</feature>
<gene>
    <name evidence="3" type="ORF">NCTC11401_03083</name>
    <name evidence="2" type="ORF">SAMN05421777_10785</name>
</gene>
<feature type="transmembrane region" description="Helical" evidence="1">
    <location>
        <begin position="336"/>
        <end position="356"/>
    </location>
</feature>
<protein>
    <recommendedName>
        <fullName evidence="6">Coiled-coil protein</fullName>
    </recommendedName>
</protein>
<evidence type="ECO:0000313" key="2">
    <source>
        <dbReference type="EMBL" id="SIR16230.1"/>
    </source>
</evidence>
<organism evidence="3 5">
    <name type="scientific">Fluoribacter gormanii</name>
    <dbReference type="NCBI Taxonomy" id="464"/>
    <lineage>
        <taxon>Bacteria</taxon>
        <taxon>Pseudomonadati</taxon>
        <taxon>Pseudomonadota</taxon>
        <taxon>Gammaproteobacteria</taxon>
        <taxon>Legionellales</taxon>
        <taxon>Legionellaceae</taxon>
        <taxon>Fluoribacter</taxon>
    </lineage>
</organism>
<evidence type="ECO:0000313" key="3">
    <source>
        <dbReference type="EMBL" id="STO26230.1"/>
    </source>
</evidence>
<name>A0A377GN50_9GAMM</name>
<keyword evidence="4" id="KW-1185">Reference proteome</keyword>
<evidence type="ECO:0000313" key="4">
    <source>
        <dbReference type="Proteomes" id="UP000186808"/>
    </source>
</evidence>
<dbReference type="Proteomes" id="UP000186808">
    <property type="component" value="Unassembled WGS sequence"/>
</dbReference>
<evidence type="ECO:0000313" key="5">
    <source>
        <dbReference type="Proteomes" id="UP000254374"/>
    </source>
</evidence>
<dbReference type="EMBL" id="UGGV01000001">
    <property type="protein sequence ID" value="STO26230.1"/>
    <property type="molecule type" value="Genomic_DNA"/>
</dbReference>
<evidence type="ECO:0008006" key="6">
    <source>
        <dbReference type="Google" id="ProtNLM"/>
    </source>
</evidence>
<dbReference type="EMBL" id="FTNL01000007">
    <property type="protein sequence ID" value="SIR16230.1"/>
    <property type="molecule type" value="Genomic_DNA"/>
</dbReference>
<proteinExistence type="predicted"/>
<dbReference type="Proteomes" id="UP000254374">
    <property type="component" value="Unassembled WGS sequence"/>
</dbReference>
<keyword evidence="1" id="KW-0472">Membrane</keyword>
<accession>A0A377GN50</accession>
<dbReference type="AlphaFoldDB" id="A0A377GN50"/>
<keyword evidence="1" id="KW-0812">Transmembrane</keyword>
<keyword evidence="1" id="KW-1133">Transmembrane helix</keyword>